<dbReference type="STRING" id="313628.LNTAR_22444"/>
<dbReference type="eggNOG" id="COG2165">
    <property type="taxonomic scope" value="Bacteria"/>
</dbReference>
<dbReference type="AlphaFoldDB" id="A6DG80"/>
<evidence type="ECO:0000313" key="4">
    <source>
        <dbReference type="Proteomes" id="UP000004947"/>
    </source>
</evidence>
<dbReference type="NCBIfam" id="TIGR02532">
    <property type="entry name" value="IV_pilin_GFxxxE"/>
    <property type="match status" value="1"/>
</dbReference>
<keyword evidence="2" id="KW-1133">Transmembrane helix</keyword>
<feature type="transmembrane region" description="Helical" evidence="2">
    <location>
        <begin position="6"/>
        <end position="29"/>
    </location>
</feature>
<dbReference type="EMBL" id="ABCK01000002">
    <property type="protein sequence ID" value="EDM29197.1"/>
    <property type="molecule type" value="Genomic_DNA"/>
</dbReference>
<dbReference type="SUPFAM" id="SSF54523">
    <property type="entry name" value="Pili subunits"/>
    <property type="match status" value="1"/>
</dbReference>
<gene>
    <name evidence="3" type="ORF">LNTAR_22444</name>
</gene>
<keyword evidence="2" id="KW-0472">Membrane</keyword>
<feature type="region of interest" description="Disordered" evidence="1">
    <location>
        <begin position="109"/>
        <end position="143"/>
    </location>
</feature>
<evidence type="ECO:0000313" key="3">
    <source>
        <dbReference type="EMBL" id="EDM29197.1"/>
    </source>
</evidence>
<evidence type="ECO:0008006" key="5">
    <source>
        <dbReference type="Google" id="ProtNLM"/>
    </source>
</evidence>
<accession>A6DG80</accession>
<organism evidence="3 4">
    <name type="scientific">Lentisphaera araneosa HTCC2155</name>
    <dbReference type="NCBI Taxonomy" id="313628"/>
    <lineage>
        <taxon>Bacteria</taxon>
        <taxon>Pseudomonadati</taxon>
        <taxon>Lentisphaerota</taxon>
        <taxon>Lentisphaeria</taxon>
        <taxon>Lentisphaerales</taxon>
        <taxon>Lentisphaeraceae</taxon>
        <taxon>Lentisphaera</taxon>
    </lineage>
</organism>
<dbReference type="OrthoDB" id="255848at2"/>
<protein>
    <recommendedName>
        <fullName evidence="5">Major pilin subunit</fullName>
    </recommendedName>
</protein>
<evidence type="ECO:0000256" key="2">
    <source>
        <dbReference type="SAM" id="Phobius"/>
    </source>
</evidence>
<dbReference type="Proteomes" id="UP000004947">
    <property type="component" value="Unassembled WGS sequence"/>
</dbReference>
<dbReference type="Gene3D" id="3.30.700.10">
    <property type="entry name" value="Glycoprotein, Type 4 Pilin"/>
    <property type="match status" value="1"/>
</dbReference>
<feature type="compositionally biased region" description="Polar residues" evidence="1">
    <location>
        <begin position="109"/>
        <end position="122"/>
    </location>
</feature>
<proteinExistence type="predicted"/>
<sequence length="253" mass="28506">MKTNKFTLIELLIVVAIIGILASLLLPVLSKARQSARDITCRNNLKQQGQLYYLYADDNDSSLPLEFVDANYRNSNHIRRGNGKYVNLGLIYSGGYSITTETLIDPTFENNSNNEKMLSTGSDSRKDIANLPDGEESKSHYSVRPVYQTSDQPRLTPFTSFISNYALITCGLYPLYDGDLFHQIKGVNAVASDGSAKFVKDQNGWMVNLLTKRGNKRYYDKKNTSKFSPSNDPDPLDLELEGGAWFYLDNAWR</sequence>
<dbReference type="InterPro" id="IPR012902">
    <property type="entry name" value="N_methyl_site"/>
</dbReference>
<dbReference type="RefSeq" id="WP_007276927.1">
    <property type="nucleotide sequence ID" value="NZ_ABCK01000002.1"/>
</dbReference>
<dbReference type="PANTHER" id="PTHR30093:SF2">
    <property type="entry name" value="TYPE II SECRETION SYSTEM PROTEIN H"/>
    <property type="match status" value="1"/>
</dbReference>
<name>A6DG80_9BACT</name>
<comment type="caution">
    <text evidence="3">The sequence shown here is derived from an EMBL/GenBank/DDBJ whole genome shotgun (WGS) entry which is preliminary data.</text>
</comment>
<dbReference type="PANTHER" id="PTHR30093">
    <property type="entry name" value="GENERAL SECRETION PATHWAY PROTEIN G"/>
    <property type="match status" value="1"/>
</dbReference>
<dbReference type="InterPro" id="IPR045584">
    <property type="entry name" value="Pilin-like"/>
</dbReference>
<reference evidence="3 4" key="1">
    <citation type="journal article" date="2010" name="J. Bacteriol.">
        <title>Genome sequence of Lentisphaera araneosa HTCC2155T, the type species of the order Lentisphaerales in the phylum Lentisphaerae.</title>
        <authorList>
            <person name="Thrash J.C."/>
            <person name="Cho J.C."/>
            <person name="Vergin K.L."/>
            <person name="Morris R.M."/>
            <person name="Giovannoni S.J."/>
        </authorList>
    </citation>
    <scope>NUCLEOTIDE SEQUENCE [LARGE SCALE GENOMIC DNA]</scope>
    <source>
        <strain evidence="3 4">HTCC2155</strain>
    </source>
</reference>
<keyword evidence="4" id="KW-1185">Reference proteome</keyword>
<evidence type="ECO:0000256" key="1">
    <source>
        <dbReference type="SAM" id="MobiDB-lite"/>
    </source>
</evidence>
<keyword evidence="2" id="KW-0812">Transmembrane</keyword>